<evidence type="ECO:0000313" key="2">
    <source>
        <dbReference type="Proteomes" id="UP000805649"/>
    </source>
</evidence>
<gene>
    <name evidence="1" type="ORF">CTRU02_210089</name>
</gene>
<sequence length="444" mass="48940">MDVDNLAVENHHSTAVHDAHGTTERNISNVADPCIPSKASPLVSSWLSTIHDSLASLLHWTGSYPAEIQNFHLAFLRQAVFPCLKLPPVAADRLQYLGTHHHGVYEASVAFTSFKSPKVRFAVQPLLDPNTTDDDPLGQKEIREKLESLASTCNSDRLWLDGLIDSVFLTTEEEGLVRKKSNGGSTASALPRHPFFVSFDLESDKNENGKPVIGMKAYLFPQLKALATGRKLLDVTDSVILRLADGDKGMLAAWKLLTTFLDSNGENIDIGFLAIDCLAPEKEPRVKVYVQTKFNSLASARHVLTLGGLLPPSSAEFLPPVWPLLMNMEDVPQANMDSQEKPLNDPDSRYCGLGFAFSLVPGKAIPQIKMYVSTWQYAHDEAGIIDRYQRILQTLGMKGNHDIGAAVQSAFKDKRETGLYTHISIISSAKGAELTTYLGPRFWE</sequence>
<accession>A0ACC3YU87</accession>
<dbReference type="Proteomes" id="UP000805649">
    <property type="component" value="Unassembled WGS sequence"/>
</dbReference>
<name>A0ACC3YU87_COLTU</name>
<keyword evidence="2" id="KW-1185">Reference proteome</keyword>
<organism evidence="1 2">
    <name type="scientific">Colletotrichum truncatum</name>
    <name type="common">Anthracnose fungus</name>
    <name type="synonym">Colletotrichum capsici</name>
    <dbReference type="NCBI Taxonomy" id="5467"/>
    <lineage>
        <taxon>Eukaryota</taxon>
        <taxon>Fungi</taxon>
        <taxon>Dikarya</taxon>
        <taxon>Ascomycota</taxon>
        <taxon>Pezizomycotina</taxon>
        <taxon>Sordariomycetes</taxon>
        <taxon>Hypocreomycetidae</taxon>
        <taxon>Glomerellales</taxon>
        <taxon>Glomerellaceae</taxon>
        <taxon>Colletotrichum</taxon>
        <taxon>Colletotrichum truncatum species complex</taxon>
    </lineage>
</organism>
<proteinExistence type="predicted"/>
<reference evidence="1 2" key="1">
    <citation type="journal article" date="2020" name="Phytopathology">
        <title>Genome Sequence Resources of Colletotrichum truncatum, C. plurivorum, C. musicola, and C. sojae: Four Species Pathogenic to Soybean (Glycine max).</title>
        <authorList>
            <person name="Rogerio F."/>
            <person name="Boufleur T.R."/>
            <person name="Ciampi-Guillardi M."/>
            <person name="Sukno S.A."/>
            <person name="Thon M.R."/>
            <person name="Massola Junior N.S."/>
            <person name="Baroncelli R."/>
        </authorList>
    </citation>
    <scope>NUCLEOTIDE SEQUENCE [LARGE SCALE GENOMIC DNA]</scope>
    <source>
        <strain evidence="1 2">CMES1059</strain>
    </source>
</reference>
<dbReference type="EMBL" id="VUJX02000006">
    <property type="protein sequence ID" value="KAL0935498.1"/>
    <property type="molecule type" value="Genomic_DNA"/>
</dbReference>
<protein>
    <submittedName>
        <fullName evidence="1">Aromatic prenyltransferase</fullName>
    </submittedName>
</protein>
<evidence type="ECO:0000313" key="1">
    <source>
        <dbReference type="EMBL" id="KAL0935498.1"/>
    </source>
</evidence>
<comment type="caution">
    <text evidence="1">The sequence shown here is derived from an EMBL/GenBank/DDBJ whole genome shotgun (WGS) entry which is preliminary data.</text>
</comment>